<evidence type="ECO:0000256" key="3">
    <source>
        <dbReference type="ARBA" id="ARBA00022695"/>
    </source>
</evidence>
<evidence type="ECO:0000313" key="10">
    <source>
        <dbReference type="Proteomes" id="UP000297031"/>
    </source>
</evidence>
<evidence type="ECO:0000313" key="9">
    <source>
        <dbReference type="EMBL" id="QCD35419.1"/>
    </source>
</evidence>
<dbReference type="AlphaFoldDB" id="A0A4P7VPU9"/>
<comment type="cofactor">
    <cofactor evidence="1">
        <name>Mg(2+)</name>
        <dbReference type="ChEBI" id="CHEBI:18420"/>
    </cofactor>
</comment>
<reference evidence="9 10" key="1">
    <citation type="submission" date="2019-02" db="EMBL/GenBank/DDBJ databases">
        <title>Isolation and identification of novel species under the genus Muribaculum.</title>
        <authorList>
            <person name="Miyake S."/>
            <person name="Ding Y."/>
            <person name="Low A."/>
            <person name="Soh M."/>
            <person name="Seedorf H."/>
        </authorList>
    </citation>
    <scope>NUCLEOTIDE SEQUENCE [LARGE SCALE GENOMIC DNA]</scope>
    <source>
        <strain evidence="9 10">TLL-A4</strain>
    </source>
</reference>
<dbReference type="OrthoDB" id="9793933at2"/>
<dbReference type="Proteomes" id="UP000297031">
    <property type="component" value="Chromosome"/>
</dbReference>
<evidence type="ECO:0000256" key="4">
    <source>
        <dbReference type="ARBA" id="ARBA00022723"/>
    </source>
</evidence>
<dbReference type="Gene3D" id="3.30.460.10">
    <property type="entry name" value="Beta Polymerase, domain 2"/>
    <property type="match status" value="1"/>
</dbReference>
<proteinExistence type="predicted"/>
<dbReference type="GO" id="GO:0016779">
    <property type="term" value="F:nucleotidyltransferase activity"/>
    <property type="evidence" value="ECO:0007669"/>
    <property type="project" value="UniProtKB-KW"/>
</dbReference>
<dbReference type="PANTHER" id="PTHR33571">
    <property type="entry name" value="SSL8005 PROTEIN"/>
    <property type="match status" value="1"/>
</dbReference>
<protein>
    <submittedName>
        <fullName evidence="9">Nucleotidyltransferase</fullName>
    </submittedName>
</protein>
<keyword evidence="5" id="KW-0547">Nucleotide-binding</keyword>
<dbReference type="CDD" id="cd05403">
    <property type="entry name" value="NT_KNTase_like"/>
    <property type="match status" value="1"/>
</dbReference>
<dbReference type="InterPro" id="IPR041633">
    <property type="entry name" value="Polbeta"/>
</dbReference>
<dbReference type="RefSeq" id="WP_136410142.1">
    <property type="nucleotide sequence ID" value="NZ_CP039393.1"/>
</dbReference>
<dbReference type="PANTHER" id="PTHR33571:SF12">
    <property type="entry name" value="BSL3053 PROTEIN"/>
    <property type="match status" value="1"/>
</dbReference>
<evidence type="ECO:0000256" key="1">
    <source>
        <dbReference type="ARBA" id="ARBA00001946"/>
    </source>
</evidence>
<evidence type="ECO:0000256" key="5">
    <source>
        <dbReference type="ARBA" id="ARBA00022741"/>
    </source>
</evidence>
<evidence type="ECO:0000256" key="7">
    <source>
        <dbReference type="ARBA" id="ARBA00022842"/>
    </source>
</evidence>
<keyword evidence="10" id="KW-1185">Reference proteome</keyword>
<dbReference type="GO" id="GO:0005524">
    <property type="term" value="F:ATP binding"/>
    <property type="evidence" value="ECO:0007669"/>
    <property type="project" value="UniProtKB-KW"/>
</dbReference>
<name>A0A4P7VPU9_9BACT</name>
<keyword evidence="2 9" id="KW-0808">Transferase</keyword>
<dbReference type="EMBL" id="CP039393">
    <property type="protein sequence ID" value="QCD35419.1"/>
    <property type="molecule type" value="Genomic_DNA"/>
</dbReference>
<accession>A0A4P7VPU9</accession>
<dbReference type="InterPro" id="IPR052038">
    <property type="entry name" value="Type-VII_TA_antitoxin"/>
</dbReference>
<dbReference type="InterPro" id="IPR043519">
    <property type="entry name" value="NT_sf"/>
</dbReference>
<sequence length="100" mass="11926">MHLINDNIKKLFALCRKYKVRKLYTFGPILTQKFNEQSDVDILVDFNSEIDHNTYADNYFEFYYALKALFGRDVDLVDESAVKNPYFKEELEETKHLIYG</sequence>
<dbReference type="GO" id="GO:0046872">
    <property type="term" value="F:metal ion binding"/>
    <property type="evidence" value="ECO:0007669"/>
    <property type="project" value="UniProtKB-KW"/>
</dbReference>
<organism evidence="9 10">
    <name type="scientific">Muribaculum gordoncarteri</name>
    <dbReference type="NCBI Taxonomy" id="2530390"/>
    <lineage>
        <taxon>Bacteria</taxon>
        <taxon>Pseudomonadati</taxon>
        <taxon>Bacteroidota</taxon>
        <taxon>Bacteroidia</taxon>
        <taxon>Bacteroidales</taxon>
        <taxon>Muribaculaceae</taxon>
        <taxon>Muribaculum</taxon>
    </lineage>
</organism>
<feature type="domain" description="Polymerase beta nucleotidyltransferase" evidence="8">
    <location>
        <begin position="10"/>
        <end position="99"/>
    </location>
</feature>
<evidence type="ECO:0000256" key="2">
    <source>
        <dbReference type="ARBA" id="ARBA00022679"/>
    </source>
</evidence>
<evidence type="ECO:0000256" key="6">
    <source>
        <dbReference type="ARBA" id="ARBA00022840"/>
    </source>
</evidence>
<evidence type="ECO:0000259" key="8">
    <source>
        <dbReference type="Pfam" id="PF18765"/>
    </source>
</evidence>
<dbReference type="Pfam" id="PF18765">
    <property type="entry name" value="Polbeta"/>
    <property type="match status" value="1"/>
</dbReference>
<dbReference type="SUPFAM" id="SSF81301">
    <property type="entry name" value="Nucleotidyltransferase"/>
    <property type="match status" value="1"/>
</dbReference>
<dbReference type="KEGG" id="mgod:E7746_05665"/>
<keyword evidence="3" id="KW-0548">Nucleotidyltransferase</keyword>
<keyword evidence="6" id="KW-0067">ATP-binding</keyword>
<gene>
    <name evidence="9" type="ORF">E7746_05665</name>
</gene>
<keyword evidence="4" id="KW-0479">Metal-binding</keyword>
<keyword evidence="7" id="KW-0460">Magnesium</keyword>